<evidence type="ECO:0000313" key="3">
    <source>
        <dbReference type="Proteomes" id="UP001160148"/>
    </source>
</evidence>
<proteinExistence type="predicted"/>
<comment type="caution">
    <text evidence="2">The sequence shown here is derived from an EMBL/GenBank/DDBJ whole genome shotgun (WGS) entry which is preliminary data.</text>
</comment>
<reference evidence="2 3" key="1">
    <citation type="submission" date="2023-01" db="EMBL/GenBank/DDBJ databases">
        <authorList>
            <person name="Whitehead M."/>
        </authorList>
    </citation>
    <scope>NUCLEOTIDE SEQUENCE [LARGE SCALE GENOMIC DNA]</scope>
</reference>
<sequence length="161" mass="18268">MKRTQQSFLHFHKKSKQSTESVDETVPSTSNVLQDDDIMATLETEKTAPSPPVISPVIEPSLKCLDSKFDIGGYVECKNNLSDEEKVSILQNVWTPCNGITQFMYNAHNNKYYLCRKRPRRPHPKVVIARIDASDHNNFPRAPTCHAPLNSKGVAFVYTYI</sequence>
<keyword evidence="3" id="KW-1185">Reference proteome</keyword>
<name>A0AAV0XNX2_9HEMI</name>
<dbReference type="AlphaFoldDB" id="A0AAV0XNX2"/>
<gene>
    <name evidence="2" type="ORF">MEUPH1_LOCUS24315</name>
</gene>
<organism evidence="2 3">
    <name type="scientific">Macrosiphum euphorbiae</name>
    <name type="common">potato aphid</name>
    <dbReference type="NCBI Taxonomy" id="13131"/>
    <lineage>
        <taxon>Eukaryota</taxon>
        <taxon>Metazoa</taxon>
        <taxon>Ecdysozoa</taxon>
        <taxon>Arthropoda</taxon>
        <taxon>Hexapoda</taxon>
        <taxon>Insecta</taxon>
        <taxon>Pterygota</taxon>
        <taxon>Neoptera</taxon>
        <taxon>Paraneoptera</taxon>
        <taxon>Hemiptera</taxon>
        <taxon>Sternorrhyncha</taxon>
        <taxon>Aphidomorpha</taxon>
        <taxon>Aphidoidea</taxon>
        <taxon>Aphididae</taxon>
        <taxon>Macrosiphini</taxon>
        <taxon>Macrosiphum</taxon>
    </lineage>
</organism>
<evidence type="ECO:0000313" key="2">
    <source>
        <dbReference type="EMBL" id="CAI6370165.1"/>
    </source>
</evidence>
<dbReference type="Proteomes" id="UP001160148">
    <property type="component" value="Unassembled WGS sequence"/>
</dbReference>
<dbReference type="EMBL" id="CARXXK010000229">
    <property type="protein sequence ID" value="CAI6370165.1"/>
    <property type="molecule type" value="Genomic_DNA"/>
</dbReference>
<protein>
    <submittedName>
        <fullName evidence="2">Uncharacterized protein</fullName>
    </submittedName>
</protein>
<feature type="region of interest" description="Disordered" evidence="1">
    <location>
        <begin position="1"/>
        <end position="28"/>
    </location>
</feature>
<evidence type="ECO:0000256" key="1">
    <source>
        <dbReference type="SAM" id="MobiDB-lite"/>
    </source>
</evidence>
<accession>A0AAV0XNX2</accession>